<evidence type="ECO:0000256" key="2">
    <source>
        <dbReference type="ARBA" id="ARBA00011322"/>
    </source>
</evidence>
<dbReference type="AlphaFoldDB" id="A0A7S8CAK7"/>
<organism evidence="6 7">
    <name type="scientific">Mangrovibacillus cuniculi</name>
    <dbReference type="NCBI Taxonomy" id="2593652"/>
    <lineage>
        <taxon>Bacteria</taxon>
        <taxon>Bacillati</taxon>
        <taxon>Bacillota</taxon>
        <taxon>Bacilli</taxon>
        <taxon>Bacillales</taxon>
        <taxon>Bacillaceae</taxon>
        <taxon>Mangrovibacillus</taxon>
    </lineage>
</organism>
<dbReference type="Gene3D" id="3.40.50.300">
    <property type="entry name" value="P-loop containing nucleotide triphosphate hydrolases"/>
    <property type="match status" value="2"/>
</dbReference>
<evidence type="ECO:0000256" key="1">
    <source>
        <dbReference type="ARBA" id="ARBA00006930"/>
    </source>
</evidence>
<dbReference type="RefSeq" id="WP_239673976.1">
    <property type="nucleotide sequence ID" value="NZ_CP049742.1"/>
</dbReference>
<feature type="coiled-coil region" evidence="4">
    <location>
        <begin position="332"/>
        <end position="366"/>
    </location>
</feature>
<dbReference type="PANTHER" id="PTHR32114:SF2">
    <property type="entry name" value="ABC TRANSPORTER ABCH.3"/>
    <property type="match status" value="1"/>
</dbReference>
<dbReference type="Pfam" id="PF13476">
    <property type="entry name" value="AAA_23"/>
    <property type="match status" value="1"/>
</dbReference>
<evidence type="ECO:0000313" key="6">
    <source>
        <dbReference type="EMBL" id="QPC46454.1"/>
    </source>
</evidence>
<protein>
    <recommendedName>
        <fullName evidence="3">Nuclease SbcCD subunit C</fullName>
    </recommendedName>
</protein>
<proteinExistence type="inferred from homology"/>
<dbReference type="Pfam" id="PF13558">
    <property type="entry name" value="SbcC_Walker_B"/>
    <property type="match status" value="1"/>
</dbReference>
<evidence type="ECO:0000256" key="4">
    <source>
        <dbReference type="SAM" id="Coils"/>
    </source>
</evidence>
<accession>A0A7S8CAK7</accession>
<dbReference type="SUPFAM" id="SSF52540">
    <property type="entry name" value="P-loop containing nucleoside triphosphate hydrolases"/>
    <property type="match status" value="1"/>
</dbReference>
<feature type="coiled-coil region" evidence="4">
    <location>
        <begin position="181"/>
        <end position="298"/>
    </location>
</feature>
<gene>
    <name evidence="6" type="ORF">G8O30_05490</name>
</gene>
<keyword evidence="4" id="KW-0175">Coiled coil</keyword>
<dbReference type="Proteomes" id="UP000593626">
    <property type="component" value="Chromosome"/>
</dbReference>
<evidence type="ECO:0000259" key="5">
    <source>
        <dbReference type="Pfam" id="PF13476"/>
    </source>
</evidence>
<dbReference type="InterPro" id="IPR027417">
    <property type="entry name" value="P-loop_NTPase"/>
</dbReference>
<feature type="coiled-coil region" evidence="4">
    <location>
        <begin position="547"/>
        <end position="627"/>
    </location>
</feature>
<sequence>MKPISLKIQAFGPYAKQEIIDFTQLKNRNMFVITGKTGSGKTTIFDAICFGLYGRASGEDRAATDLRSQFASDEILTEIELVFQLKGKIYKITRSPQQEKKKSRGEGYTTINAKATLVEVSSEEKLLGSNVREVDEKMKDLLQLDVTQFRQIVMIPQGDFRKLLVSDSKEKEQILQRLFDTELYKKLEEKLKERAQTLRDEIADFIKEKESIQLQIKNWMEIDHEESVILHDIENWLGEMKESLINLNGQINEKEMELEVLISKKQKDQQIIALFEELDQLNEKVNQLIEDNQDMELVKTKMKEAIAAEKVKPYDEQVKQIEASVQQLVVKKDKQITKRNETELQLKKANEKIESLIGQKEEREKKKNTLTLIQNSVEDVSDLEKLQERKNGLLLDEKENAKKLELATHKVHVLKNDQQAEEKEISHLIDFLTNSEKVELQLNKEIYRLKELTTVKQLMISNVQLSNELIILEDKLSVETSREKDAYLTYKKVEEKFHLHQAYELSSNLVDGEPCPVCGSEHHPARQEKVSEGSFTREDVKAALVDYENGQKNVRQIEMEIAAQKTKTSTLEERIYETLEDLNLSVNLTINEIETELVNGSMNLETLEKKKNETLRSKKQYAELKEKIAHRKDRLEQGQLFLEETKRKLDVAKTSQQTTQVQISQIEQQLQKKFSYVPTFSQLHQMKEELEEWIVRFDKQYRENENERDSLKERLIMLTNSVHEVELQLEDLSKQLDKSMHQRTVQLTKSGFGNLEEFFESSLSNEEITKLEQRITHFEDVKRTLVERQNWLMNELKHQSKPDLNEIETQIVDQREKLQSVKSMYQEQFSMVQQISRNVEIIRTIDLKIGEKEKKYEVLGNLSDIARGQNSQKLTFERFVLTAFLDEILSIANDRLAPMTNGRYQLVRKQERSKGNVQSGLELLVFDQYTGLERHVKTLSGGESFKASLSLALGLADVVQERSGGVSMETMFIDEGFGTLDPESLDQAIETLLSIQKAGRLVGVISHVSELKERLDAHLIVESDIEGSKARFFIR</sequence>
<evidence type="ECO:0000256" key="3">
    <source>
        <dbReference type="ARBA" id="ARBA00013368"/>
    </source>
</evidence>
<reference evidence="6 7" key="1">
    <citation type="submission" date="2019-07" db="EMBL/GenBank/DDBJ databases">
        <title>Genome sequence of 2 isolates from Red Sea Mangroves.</title>
        <authorList>
            <person name="Sefrji F."/>
            <person name="Michoud G."/>
            <person name="Merlino G."/>
            <person name="Daffonchio D."/>
        </authorList>
    </citation>
    <scope>NUCLEOTIDE SEQUENCE [LARGE SCALE GENOMIC DNA]</scope>
    <source>
        <strain evidence="6 7">R1DC41</strain>
    </source>
</reference>
<feature type="coiled-coil region" evidence="4">
    <location>
        <begin position="694"/>
        <end position="742"/>
    </location>
</feature>
<dbReference type="PANTHER" id="PTHR32114">
    <property type="entry name" value="ABC TRANSPORTER ABCH.3"/>
    <property type="match status" value="1"/>
</dbReference>
<dbReference type="GO" id="GO:0016887">
    <property type="term" value="F:ATP hydrolysis activity"/>
    <property type="evidence" value="ECO:0007669"/>
    <property type="project" value="InterPro"/>
</dbReference>
<dbReference type="EMBL" id="CP049742">
    <property type="protein sequence ID" value="QPC46454.1"/>
    <property type="molecule type" value="Genomic_DNA"/>
</dbReference>
<comment type="similarity">
    <text evidence="1">Belongs to the SMC family. SbcC subfamily.</text>
</comment>
<name>A0A7S8CAK7_9BACI</name>
<dbReference type="KEGG" id="mcui:G8O30_05490"/>
<evidence type="ECO:0000313" key="7">
    <source>
        <dbReference type="Proteomes" id="UP000593626"/>
    </source>
</evidence>
<feature type="domain" description="Rad50/SbcC-type AAA" evidence="5">
    <location>
        <begin position="5"/>
        <end position="212"/>
    </location>
</feature>
<dbReference type="InterPro" id="IPR038729">
    <property type="entry name" value="Rad50/SbcC_AAA"/>
</dbReference>
<dbReference type="GO" id="GO:0006302">
    <property type="term" value="P:double-strand break repair"/>
    <property type="evidence" value="ECO:0007669"/>
    <property type="project" value="InterPro"/>
</dbReference>
<comment type="subunit">
    <text evidence="2">Heterodimer of SbcC and SbcD.</text>
</comment>
<keyword evidence="7" id="KW-1185">Reference proteome</keyword>